<feature type="transmembrane region" description="Helical" evidence="2">
    <location>
        <begin position="12"/>
        <end position="31"/>
    </location>
</feature>
<dbReference type="SUPFAM" id="SSF111369">
    <property type="entry name" value="HlyD-like secretion proteins"/>
    <property type="match status" value="1"/>
</dbReference>
<dbReference type="Proteomes" id="UP000298058">
    <property type="component" value="Unassembled WGS sequence"/>
</dbReference>
<dbReference type="Gene3D" id="2.40.420.20">
    <property type="match status" value="1"/>
</dbReference>
<dbReference type="GO" id="GO:0015562">
    <property type="term" value="F:efflux transmembrane transporter activity"/>
    <property type="evidence" value="ECO:0007669"/>
    <property type="project" value="TreeGrafter"/>
</dbReference>
<dbReference type="InterPro" id="IPR006143">
    <property type="entry name" value="RND_pump_MFP"/>
</dbReference>
<name>A0A4R9M096_9LEPT</name>
<sequence length="384" mass="43372">MKITISKKHKFHYGMFLFLLYVLFQLGFRFYRYLDLKKETKEMAMPTVSIVQPKPLDEMEFLNLPGTIKAWNEAPLFSQVSGYVKVWHKDYGAEVQTGTVLAEIQVPVLDAEYSKAKSELDAQEAKYRLAEVTAKRYLSLQKTNAVSDQAISEVLADQGLEKAKWVAMQNNWQKWQSMIRFKKIIAPFAGVVTQRNINIGDYVNQEGNLSDPKNAAPLFVVADVHKLRLFVSVPSTFSFMLKKGLTCTVNLPEFPDKNFTAHYLTISKGFDPSSQTVLAEFELPNPKGKILPGSYAQVNLGSQVSSPLLTIPASSIFFEGENPSIVRLDSKNRVHFSKIEINRVLDQTVEIKTGVASEDKIVDYPRTTFAEGDLVRIVKPRKGY</sequence>
<dbReference type="AlphaFoldDB" id="A0A4R9M096"/>
<dbReference type="PANTHER" id="PTHR30469">
    <property type="entry name" value="MULTIDRUG RESISTANCE PROTEIN MDTA"/>
    <property type="match status" value="1"/>
</dbReference>
<dbReference type="EMBL" id="RQHW01000032">
    <property type="protein sequence ID" value="TGN19341.1"/>
    <property type="molecule type" value="Genomic_DNA"/>
</dbReference>
<dbReference type="OrthoDB" id="320389at2"/>
<protein>
    <submittedName>
        <fullName evidence="5">Efflux RND transporter periplasmic adaptor subunit</fullName>
    </submittedName>
</protein>
<dbReference type="Gene3D" id="2.40.30.170">
    <property type="match status" value="1"/>
</dbReference>
<accession>A0A4R9M096</accession>
<comment type="similarity">
    <text evidence="1">Belongs to the membrane fusion protein (MFP) (TC 8.A.1) family.</text>
</comment>
<dbReference type="GO" id="GO:1990281">
    <property type="term" value="C:efflux pump complex"/>
    <property type="evidence" value="ECO:0007669"/>
    <property type="project" value="TreeGrafter"/>
</dbReference>
<gene>
    <name evidence="5" type="ORF">EHS15_09590</name>
</gene>
<keyword evidence="2" id="KW-0812">Transmembrane</keyword>
<keyword evidence="6" id="KW-1185">Reference proteome</keyword>
<dbReference type="Pfam" id="PF25954">
    <property type="entry name" value="Beta-barrel_RND_2"/>
    <property type="match status" value="1"/>
</dbReference>
<evidence type="ECO:0000259" key="3">
    <source>
        <dbReference type="Pfam" id="PF25954"/>
    </source>
</evidence>
<evidence type="ECO:0000313" key="5">
    <source>
        <dbReference type="EMBL" id="TGN19341.1"/>
    </source>
</evidence>
<evidence type="ECO:0000259" key="4">
    <source>
        <dbReference type="Pfam" id="PF25973"/>
    </source>
</evidence>
<evidence type="ECO:0000256" key="2">
    <source>
        <dbReference type="SAM" id="Phobius"/>
    </source>
</evidence>
<dbReference type="Gene3D" id="1.10.287.470">
    <property type="entry name" value="Helix hairpin bin"/>
    <property type="match status" value="1"/>
</dbReference>
<feature type="domain" description="CzcB-like barrel-sandwich hybrid" evidence="4">
    <location>
        <begin position="76"/>
        <end position="208"/>
    </location>
</feature>
<evidence type="ECO:0000313" key="6">
    <source>
        <dbReference type="Proteomes" id="UP000298058"/>
    </source>
</evidence>
<dbReference type="InterPro" id="IPR058792">
    <property type="entry name" value="Beta-barrel_RND_2"/>
</dbReference>
<evidence type="ECO:0000256" key="1">
    <source>
        <dbReference type="ARBA" id="ARBA00009477"/>
    </source>
</evidence>
<dbReference type="PANTHER" id="PTHR30469:SF37">
    <property type="entry name" value="RAGD PROTEIN"/>
    <property type="match status" value="1"/>
</dbReference>
<dbReference type="NCBIfam" id="TIGR01730">
    <property type="entry name" value="RND_mfp"/>
    <property type="match status" value="1"/>
</dbReference>
<reference evidence="5" key="1">
    <citation type="journal article" date="2019" name="PLoS Negl. Trop. Dis.">
        <title>Revisiting the worldwide diversity of Leptospira species in the environment.</title>
        <authorList>
            <person name="Vincent A.T."/>
            <person name="Schiettekatte O."/>
            <person name="Bourhy P."/>
            <person name="Veyrier F.J."/>
            <person name="Picardeau M."/>
        </authorList>
    </citation>
    <scope>NUCLEOTIDE SEQUENCE [LARGE SCALE GENOMIC DNA]</scope>
    <source>
        <strain evidence="5">201300427</strain>
    </source>
</reference>
<dbReference type="Gene3D" id="2.40.50.100">
    <property type="match status" value="1"/>
</dbReference>
<proteinExistence type="inferred from homology"/>
<comment type="caution">
    <text evidence="5">The sequence shown here is derived from an EMBL/GenBank/DDBJ whole genome shotgun (WGS) entry which is preliminary data.</text>
</comment>
<feature type="domain" description="CusB-like beta-barrel" evidence="3">
    <location>
        <begin position="231"/>
        <end position="303"/>
    </location>
</feature>
<dbReference type="RefSeq" id="WP_135760347.1">
    <property type="nucleotide sequence ID" value="NZ_RQHW01000032.1"/>
</dbReference>
<organism evidence="5 6">
    <name type="scientific">Leptospira idonii</name>
    <dbReference type="NCBI Taxonomy" id="1193500"/>
    <lineage>
        <taxon>Bacteria</taxon>
        <taxon>Pseudomonadati</taxon>
        <taxon>Spirochaetota</taxon>
        <taxon>Spirochaetia</taxon>
        <taxon>Leptospirales</taxon>
        <taxon>Leptospiraceae</taxon>
        <taxon>Leptospira</taxon>
    </lineage>
</organism>
<keyword evidence="2" id="KW-1133">Transmembrane helix</keyword>
<dbReference type="InterPro" id="IPR058647">
    <property type="entry name" value="BSH_CzcB-like"/>
</dbReference>
<keyword evidence="2" id="KW-0472">Membrane</keyword>
<dbReference type="Pfam" id="PF25973">
    <property type="entry name" value="BSH_CzcB"/>
    <property type="match status" value="1"/>
</dbReference>